<dbReference type="SUPFAM" id="SSF46785">
    <property type="entry name" value="Winged helix' DNA-binding domain"/>
    <property type="match status" value="1"/>
</dbReference>
<dbReference type="RefSeq" id="WP_190108620.1">
    <property type="nucleotide sequence ID" value="NZ_BMVB01000003.1"/>
</dbReference>
<dbReference type="PRINTS" id="PR00778">
    <property type="entry name" value="HTHARSR"/>
</dbReference>
<comment type="caution">
    <text evidence="2">The sequence shown here is derived from an EMBL/GenBank/DDBJ whole genome shotgun (WGS) entry which is preliminary data.</text>
</comment>
<reference evidence="2" key="2">
    <citation type="submission" date="2020-09" db="EMBL/GenBank/DDBJ databases">
        <authorList>
            <person name="Sun Q."/>
            <person name="Ohkuma M."/>
        </authorList>
    </citation>
    <scope>NUCLEOTIDE SEQUENCE</scope>
    <source>
        <strain evidence="2">JCM 4633</strain>
    </source>
</reference>
<dbReference type="EMBL" id="BMVB01000003">
    <property type="protein sequence ID" value="GHC40031.1"/>
    <property type="molecule type" value="Genomic_DNA"/>
</dbReference>
<dbReference type="SMART" id="SM00418">
    <property type="entry name" value="HTH_ARSR"/>
    <property type="match status" value="1"/>
</dbReference>
<name>A0A918TDR5_STRCJ</name>
<dbReference type="GO" id="GO:0003700">
    <property type="term" value="F:DNA-binding transcription factor activity"/>
    <property type="evidence" value="ECO:0007669"/>
    <property type="project" value="InterPro"/>
</dbReference>
<dbReference type="Proteomes" id="UP000646244">
    <property type="component" value="Unassembled WGS sequence"/>
</dbReference>
<dbReference type="PROSITE" id="PS50987">
    <property type="entry name" value="HTH_ARSR_2"/>
    <property type="match status" value="1"/>
</dbReference>
<protein>
    <submittedName>
        <fullName evidence="2">Transcriptional regulator</fullName>
    </submittedName>
</protein>
<dbReference type="AlphaFoldDB" id="A0A918TDR5"/>
<proteinExistence type="predicted"/>
<evidence type="ECO:0000313" key="3">
    <source>
        <dbReference type="Proteomes" id="UP000646244"/>
    </source>
</evidence>
<dbReference type="InterPro" id="IPR036390">
    <property type="entry name" value="WH_DNA-bd_sf"/>
</dbReference>
<dbReference type="InterPro" id="IPR036388">
    <property type="entry name" value="WH-like_DNA-bd_sf"/>
</dbReference>
<reference evidence="2" key="1">
    <citation type="journal article" date="2014" name="Int. J. Syst. Evol. Microbiol.">
        <title>Complete genome sequence of Corynebacterium casei LMG S-19264T (=DSM 44701T), isolated from a smear-ripened cheese.</title>
        <authorList>
            <consortium name="US DOE Joint Genome Institute (JGI-PGF)"/>
            <person name="Walter F."/>
            <person name="Albersmeier A."/>
            <person name="Kalinowski J."/>
            <person name="Ruckert C."/>
        </authorList>
    </citation>
    <scope>NUCLEOTIDE SEQUENCE</scope>
    <source>
        <strain evidence="2">JCM 4633</strain>
    </source>
</reference>
<dbReference type="InterPro" id="IPR001845">
    <property type="entry name" value="HTH_ArsR_DNA-bd_dom"/>
</dbReference>
<sequence>MSRLHHPGPDEIDLISVLHALADPVRLSIVTALADGQEHPCGGFDCGITKASLSHHFRVLRESGVTTTRQEGKHRLISLRHADLEHRFPGLIDPLIRAAGPTPPAA</sequence>
<evidence type="ECO:0000259" key="1">
    <source>
        <dbReference type="PROSITE" id="PS50987"/>
    </source>
</evidence>
<dbReference type="Gene3D" id="1.10.10.10">
    <property type="entry name" value="Winged helix-like DNA-binding domain superfamily/Winged helix DNA-binding domain"/>
    <property type="match status" value="1"/>
</dbReference>
<feature type="domain" description="HTH arsR-type" evidence="1">
    <location>
        <begin position="6"/>
        <end position="99"/>
    </location>
</feature>
<dbReference type="Pfam" id="PF12840">
    <property type="entry name" value="HTH_20"/>
    <property type="match status" value="1"/>
</dbReference>
<organism evidence="2 3">
    <name type="scientific">Streptomyces cinnamoneus</name>
    <name type="common">Streptoverticillium cinnamoneum</name>
    <dbReference type="NCBI Taxonomy" id="53446"/>
    <lineage>
        <taxon>Bacteria</taxon>
        <taxon>Bacillati</taxon>
        <taxon>Actinomycetota</taxon>
        <taxon>Actinomycetes</taxon>
        <taxon>Kitasatosporales</taxon>
        <taxon>Streptomycetaceae</taxon>
        <taxon>Streptomyces</taxon>
        <taxon>Streptomyces cinnamoneus group</taxon>
    </lineage>
</organism>
<accession>A0A918TDR5</accession>
<evidence type="ECO:0000313" key="2">
    <source>
        <dbReference type="EMBL" id="GHC40031.1"/>
    </source>
</evidence>
<dbReference type="InterPro" id="IPR011991">
    <property type="entry name" value="ArsR-like_HTH"/>
</dbReference>
<gene>
    <name evidence="2" type="ORF">GCM10010507_12570</name>
</gene>
<dbReference type="CDD" id="cd00090">
    <property type="entry name" value="HTH_ARSR"/>
    <property type="match status" value="1"/>
</dbReference>